<dbReference type="EMBL" id="CAKLDI010000001">
    <property type="protein sequence ID" value="CAH0534658.1"/>
    <property type="molecule type" value="Genomic_DNA"/>
</dbReference>
<comment type="caution">
    <text evidence="1">The sequence shown here is derived from an EMBL/GenBank/DDBJ whole genome shotgun (WGS) entry which is preliminary data.</text>
</comment>
<organism evidence="1 2">
    <name type="scientific">Vibrio stylophorae</name>
    <dbReference type="NCBI Taxonomy" id="659351"/>
    <lineage>
        <taxon>Bacteria</taxon>
        <taxon>Pseudomonadati</taxon>
        <taxon>Pseudomonadota</taxon>
        <taxon>Gammaproteobacteria</taxon>
        <taxon>Vibrionales</taxon>
        <taxon>Vibrionaceae</taxon>
        <taxon>Vibrio</taxon>
    </lineage>
</organism>
<gene>
    <name evidence="1" type="ORF">VST7929_02608</name>
</gene>
<proteinExistence type="predicted"/>
<reference evidence="1" key="1">
    <citation type="submission" date="2021-11" db="EMBL/GenBank/DDBJ databases">
        <authorList>
            <person name="Rodrigo-Torres L."/>
            <person name="Arahal R. D."/>
            <person name="Lucena T."/>
        </authorList>
    </citation>
    <scope>NUCLEOTIDE SEQUENCE</scope>
    <source>
        <strain evidence="1">CECT 7929</strain>
    </source>
</reference>
<keyword evidence="2" id="KW-1185">Reference proteome</keyword>
<protein>
    <submittedName>
        <fullName evidence="1">Uncharacterized protein</fullName>
    </submittedName>
</protein>
<accession>A0ABM8ZWD9</accession>
<evidence type="ECO:0000313" key="2">
    <source>
        <dbReference type="Proteomes" id="UP000838672"/>
    </source>
</evidence>
<sequence length="33" mass="3482">MGVIKVTALVSVLAESQMHTVLASMAGYTQTPF</sequence>
<name>A0ABM8ZWD9_9VIBR</name>
<dbReference type="Proteomes" id="UP000838672">
    <property type="component" value="Unassembled WGS sequence"/>
</dbReference>
<evidence type="ECO:0000313" key="1">
    <source>
        <dbReference type="EMBL" id="CAH0534658.1"/>
    </source>
</evidence>